<reference evidence="1" key="1">
    <citation type="submission" date="2018-02" db="EMBL/GenBank/DDBJ databases">
        <title>Rhizophora mucronata_Transcriptome.</title>
        <authorList>
            <person name="Meera S.P."/>
            <person name="Sreeshan A."/>
            <person name="Augustine A."/>
        </authorList>
    </citation>
    <scope>NUCLEOTIDE SEQUENCE</scope>
    <source>
        <tissue evidence="1">Leaf</tissue>
    </source>
</reference>
<name>A0A2P2NT55_RHIMU</name>
<protein>
    <submittedName>
        <fullName evidence="1">Uncharacterized protein</fullName>
    </submittedName>
</protein>
<dbReference type="AlphaFoldDB" id="A0A2P2NT55"/>
<accession>A0A2P2NT55</accession>
<organism evidence="1">
    <name type="scientific">Rhizophora mucronata</name>
    <name type="common">Asiatic mangrove</name>
    <dbReference type="NCBI Taxonomy" id="61149"/>
    <lineage>
        <taxon>Eukaryota</taxon>
        <taxon>Viridiplantae</taxon>
        <taxon>Streptophyta</taxon>
        <taxon>Embryophyta</taxon>
        <taxon>Tracheophyta</taxon>
        <taxon>Spermatophyta</taxon>
        <taxon>Magnoliopsida</taxon>
        <taxon>eudicotyledons</taxon>
        <taxon>Gunneridae</taxon>
        <taxon>Pentapetalae</taxon>
        <taxon>rosids</taxon>
        <taxon>fabids</taxon>
        <taxon>Malpighiales</taxon>
        <taxon>Rhizophoraceae</taxon>
        <taxon>Rhizophora</taxon>
    </lineage>
</organism>
<sequence>MDSDLCITNLVSFQLLGEPANCHVTDTYQHHRYNSGVLIM</sequence>
<dbReference type="EMBL" id="GGEC01065151">
    <property type="protein sequence ID" value="MBX45635.1"/>
    <property type="molecule type" value="Transcribed_RNA"/>
</dbReference>
<proteinExistence type="predicted"/>
<evidence type="ECO:0000313" key="1">
    <source>
        <dbReference type="EMBL" id="MBX45635.1"/>
    </source>
</evidence>